<dbReference type="RefSeq" id="WP_377060632.1">
    <property type="nucleotide sequence ID" value="NZ_JBHSJJ010000001.1"/>
</dbReference>
<feature type="chain" id="PRO_5045849574" description="beta-N-acetylhexosaminidase" evidence="7">
    <location>
        <begin position="22"/>
        <end position="991"/>
    </location>
</feature>
<dbReference type="GO" id="GO:0016787">
    <property type="term" value="F:hydrolase activity"/>
    <property type="evidence" value="ECO:0007669"/>
    <property type="project" value="UniProtKB-KW"/>
</dbReference>
<evidence type="ECO:0000256" key="6">
    <source>
        <dbReference type="SAM" id="MobiDB-lite"/>
    </source>
</evidence>
<gene>
    <name evidence="10" type="ORF">ACFPFU_01040</name>
</gene>
<accession>A0ABV9SV66</accession>
<evidence type="ECO:0000256" key="2">
    <source>
        <dbReference type="ARBA" id="ARBA00005336"/>
    </source>
</evidence>
<reference evidence="11" key="1">
    <citation type="journal article" date="2019" name="Int. J. Syst. Evol. Microbiol.">
        <title>The Global Catalogue of Microorganisms (GCM) 10K type strain sequencing project: providing services to taxonomists for standard genome sequencing and annotation.</title>
        <authorList>
            <consortium name="The Broad Institute Genomics Platform"/>
            <consortium name="The Broad Institute Genome Sequencing Center for Infectious Disease"/>
            <person name="Wu L."/>
            <person name="Ma J."/>
        </authorList>
    </citation>
    <scope>NUCLEOTIDE SEQUENCE [LARGE SCALE GENOMIC DNA]</scope>
    <source>
        <strain evidence="11">CGMCC 4.7466</strain>
    </source>
</reference>
<keyword evidence="11" id="KW-1185">Reference proteome</keyword>
<evidence type="ECO:0000313" key="10">
    <source>
        <dbReference type="EMBL" id="MFC4870253.1"/>
    </source>
</evidence>
<feature type="domain" description="Glycoside hydrolase family 3 N-terminal" evidence="9">
    <location>
        <begin position="53"/>
        <end position="369"/>
    </location>
</feature>
<comment type="similarity">
    <text evidence="2">Belongs to the glycosyl hydrolase 3 family.</text>
</comment>
<evidence type="ECO:0000256" key="1">
    <source>
        <dbReference type="ARBA" id="ARBA00001231"/>
    </source>
</evidence>
<feature type="compositionally biased region" description="Basic and acidic residues" evidence="6">
    <location>
        <begin position="906"/>
        <end position="919"/>
    </location>
</feature>
<dbReference type="Gene3D" id="3.20.20.300">
    <property type="entry name" value="Glycoside hydrolase, family 3, N-terminal domain"/>
    <property type="match status" value="1"/>
</dbReference>
<dbReference type="Gene3D" id="3.40.710.10">
    <property type="entry name" value="DD-peptidase/beta-lactamase superfamily"/>
    <property type="match status" value="1"/>
</dbReference>
<dbReference type="PANTHER" id="PTHR30480:SF13">
    <property type="entry name" value="BETA-HEXOSAMINIDASE"/>
    <property type="match status" value="1"/>
</dbReference>
<evidence type="ECO:0000256" key="3">
    <source>
        <dbReference type="ARBA" id="ARBA00012663"/>
    </source>
</evidence>
<feature type="signal peptide" evidence="7">
    <location>
        <begin position="1"/>
        <end position="21"/>
    </location>
</feature>
<dbReference type="Pfam" id="PF00144">
    <property type="entry name" value="Beta-lactamase"/>
    <property type="match status" value="1"/>
</dbReference>
<evidence type="ECO:0000256" key="4">
    <source>
        <dbReference type="ARBA" id="ARBA00022801"/>
    </source>
</evidence>
<sequence>MRQKVYALLFCLLINQSWGLAGVISNPADRDPLLAPDNQAQSRWVDSVFHSMTFEERLGQLFMVAAYSNKDNRHTQELTRLIREQQLGGLIFFQGGPVRQANLTNHYQSVSKVPLFIAMDAEWGPGMRLDSVIQFPKQMTLGAAQDDALVYQMGKEIARQFKELGMHINFAPVVDVNSNPQNPVIGYRAFGEEKTLVSRKSLAYMRGLQDHGVMANAKHFPGHGDTNLDSHYTTPVIHNSRQRIMDIDLHPYRELIGEGLMSVMVAHLHVPSLGSEAKKPTTLSPKVVNGLLKDEMGFKGLIFTDALNMKGVSNLYKPGEVDLLALLAGNDVLLYAEDVPKSKALIMNAIEEGRITREEIDRRVLKILNAKYWAGLNRPQKVDPHRLVERISGFETRALIEQLYATSVTVASNQGNLLPLRNLDLLNMASLTIGGRGEVFKEYLDKYGKFTHYTLRSAGGADDYRALEENLKHYNTIVVGVMGLTNNPKRNFGIRETDIHFINKLREKHTVITVVFGNAYAAKNFKDHGNLILAYEENELTEKLTPQVIFGGRAATGRLPITVSENLSQGTGVRIDPIDRLAYSFPENLDMDSRVLMEIDRVMDRAIARKATPGGTVLIAKNGHVIFEKAYGHYDYSKERSVSKGTLYDLASLTKVMATTQMMMFLESRGLISMDKEIGHYLPELKGTNKEMLLLRDIMAHEAGLPASLPHHTNTLNGVVWKNEYYMSKEESPYDLPIAQGMYAHRSLPDSVWKWTVASHLRRSGVKESKSSYVYSDVGMYLLHRMVEGMVNQPMNEFLEQHFYAPLGLHKIGYLPLTKFTPDKIAPTEDDKIFRKTLVHGHVHDPGAALYGGVAGHAGLFGTANDLAVLLQMMLQGGKYGDVILLDPETVNKFTRRQSFQSRRAWGWDKPDPHPDKGPTGKLASRSTFGHTGFTGTAAWADPEHQLIYVFLSNRVHPNAGNNLLLKEGIRTEIQDIVYKSIRTRLILAQN</sequence>
<evidence type="ECO:0000256" key="7">
    <source>
        <dbReference type="SAM" id="SignalP"/>
    </source>
</evidence>
<comment type="catalytic activity">
    <reaction evidence="1">
        <text>Hydrolysis of terminal non-reducing N-acetyl-D-hexosamine residues in N-acetyl-beta-D-hexosaminides.</text>
        <dbReference type="EC" id="3.2.1.52"/>
    </reaction>
</comment>
<dbReference type="InterPro" id="IPR017853">
    <property type="entry name" value="GH"/>
</dbReference>
<dbReference type="Pfam" id="PF00933">
    <property type="entry name" value="Glyco_hydro_3"/>
    <property type="match status" value="1"/>
</dbReference>
<name>A0ABV9SV66_9BACT</name>
<dbReference type="InterPro" id="IPR001764">
    <property type="entry name" value="Glyco_hydro_3_N"/>
</dbReference>
<feature type="region of interest" description="Disordered" evidence="6">
    <location>
        <begin position="905"/>
        <end position="927"/>
    </location>
</feature>
<proteinExistence type="inferred from homology"/>
<dbReference type="InterPro" id="IPR050226">
    <property type="entry name" value="NagZ_Beta-hexosaminidase"/>
</dbReference>
<dbReference type="Proteomes" id="UP001595818">
    <property type="component" value="Unassembled WGS sequence"/>
</dbReference>
<organism evidence="10 11">
    <name type="scientific">Negadavirga shengliensis</name>
    <dbReference type="NCBI Taxonomy" id="1389218"/>
    <lineage>
        <taxon>Bacteria</taxon>
        <taxon>Pseudomonadati</taxon>
        <taxon>Bacteroidota</taxon>
        <taxon>Cytophagia</taxon>
        <taxon>Cytophagales</taxon>
        <taxon>Cyclobacteriaceae</taxon>
        <taxon>Negadavirga</taxon>
    </lineage>
</organism>
<dbReference type="PANTHER" id="PTHR30480">
    <property type="entry name" value="BETA-HEXOSAMINIDASE-RELATED"/>
    <property type="match status" value="1"/>
</dbReference>
<dbReference type="PRINTS" id="PR00133">
    <property type="entry name" value="GLHYDRLASE3"/>
</dbReference>
<evidence type="ECO:0000256" key="5">
    <source>
        <dbReference type="ARBA" id="ARBA00023295"/>
    </source>
</evidence>
<dbReference type="EC" id="3.2.1.52" evidence="3"/>
<dbReference type="SUPFAM" id="SSF56601">
    <property type="entry name" value="beta-lactamase/transpeptidase-like"/>
    <property type="match status" value="1"/>
</dbReference>
<dbReference type="InterPro" id="IPR019800">
    <property type="entry name" value="Glyco_hydro_3_AS"/>
</dbReference>
<dbReference type="EMBL" id="JBHSJJ010000001">
    <property type="protein sequence ID" value="MFC4870253.1"/>
    <property type="molecule type" value="Genomic_DNA"/>
</dbReference>
<dbReference type="InterPro" id="IPR001466">
    <property type="entry name" value="Beta-lactam-related"/>
</dbReference>
<evidence type="ECO:0000313" key="11">
    <source>
        <dbReference type="Proteomes" id="UP001595818"/>
    </source>
</evidence>
<dbReference type="InterPro" id="IPR012338">
    <property type="entry name" value="Beta-lactam/transpept-like"/>
</dbReference>
<keyword evidence="4 10" id="KW-0378">Hydrolase</keyword>
<dbReference type="PROSITE" id="PS00775">
    <property type="entry name" value="GLYCOSYL_HYDROL_F3"/>
    <property type="match status" value="1"/>
</dbReference>
<protein>
    <recommendedName>
        <fullName evidence="3">beta-N-acetylhexosaminidase</fullName>
        <ecNumber evidence="3">3.2.1.52</ecNumber>
    </recommendedName>
</protein>
<feature type="domain" description="Beta-lactamase-related" evidence="8">
    <location>
        <begin position="599"/>
        <end position="961"/>
    </location>
</feature>
<evidence type="ECO:0000259" key="8">
    <source>
        <dbReference type="Pfam" id="PF00144"/>
    </source>
</evidence>
<dbReference type="SUPFAM" id="SSF51445">
    <property type="entry name" value="(Trans)glycosidases"/>
    <property type="match status" value="1"/>
</dbReference>
<dbReference type="InterPro" id="IPR036962">
    <property type="entry name" value="Glyco_hydro_3_N_sf"/>
</dbReference>
<evidence type="ECO:0000259" key="9">
    <source>
        <dbReference type="Pfam" id="PF00933"/>
    </source>
</evidence>
<comment type="caution">
    <text evidence="10">The sequence shown here is derived from an EMBL/GenBank/DDBJ whole genome shotgun (WGS) entry which is preliminary data.</text>
</comment>
<keyword evidence="5" id="KW-0326">Glycosidase</keyword>
<keyword evidence="7" id="KW-0732">Signal</keyword>